<keyword evidence="3" id="KW-1185">Reference proteome</keyword>
<dbReference type="Pfam" id="PF02698">
    <property type="entry name" value="DUF218"/>
    <property type="match status" value="1"/>
</dbReference>
<accession>E8LYG6</accession>
<evidence type="ECO:0000313" key="3">
    <source>
        <dbReference type="Proteomes" id="UP000004371"/>
    </source>
</evidence>
<dbReference type="EMBL" id="AEVS01000090">
    <property type="protein sequence ID" value="EGA64254.1"/>
    <property type="molecule type" value="Genomic_DNA"/>
</dbReference>
<dbReference type="OrthoDB" id="5906508at2"/>
<evidence type="ECO:0000313" key="2">
    <source>
        <dbReference type="EMBL" id="EGA64254.1"/>
    </source>
</evidence>
<sequence length="277" mass="31529">MDVMNVVLILGKRLVDNVITAEGRSRVDALINLINDKDLAPEAVIFCGGITQGQTESEARAMYRYFNSRSAQISPFLPHVLLEDKSTNTIENIRNAAEKLIESELCRKEQRVKVVLISNDYHLKRIFEIQTLMDEQGLLAVLERQCADTGLKIEIDRSIHNHYPVPYPHSNRLAQVFLLLDELTTYRVYLEGVTAGVFSRPLEKVRQQPFLIASDALVQLATLVTKENDLKDLARIKRAVELTTPQLSDAETLAHLKLLDTALTRLNRRFDPERHVF</sequence>
<dbReference type="STRING" id="945543.VIBR0546_02935"/>
<dbReference type="Proteomes" id="UP000004371">
    <property type="component" value="Unassembled WGS sequence"/>
</dbReference>
<feature type="domain" description="DUF218" evidence="1">
    <location>
        <begin position="6"/>
        <end position="138"/>
    </location>
</feature>
<evidence type="ECO:0000259" key="1">
    <source>
        <dbReference type="Pfam" id="PF02698"/>
    </source>
</evidence>
<dbReference type="eggNOG" id="COG1434">
    <property type="taxonomic scope" value="Bacteria"/>
</dbReference>
<dbReference type="RefSeq" id="WP_006880894.1">
    <property type="nucleotide sequence ID" value="NZ_AEVS01000090.1"/>
</dbReference>
<proteinExistence type="predicted"/>
<dbReference type="AlphaFoldDB" id="E8LYG6"/>
<dbReference type="PANTHER" id="PTHR30336">
    <property type="entry name" value="INNER MEMBRANE PROTEIN, PROBABLE PERMEASE"/>
    <property type="match status" value="1"/>
</dbReference>
<dbReference type="CDD" id="cd06259">
    <property type="entry name" value="YdcF-like"/>
    <property type="match status" value="1"/>
</dbReference>
<dbReference type="GO" id="GO:0005886">
    <property type="term" value="C:plasma membrane"/>
    <property type="evidence" value="ECO:0007669"/>
    <property type="project" value="TreeGrafter"/>
</dbReference>
<dbReference type="InterPro" id="IPR014729">
    <property type="entry name" value="Rossmann-like_a/b/a_fold"/>
</dbReference>
<protein>
    <recommendedName>
        <fullName evidence="1">DUF218 domain-containing protein</fullName>
    </recommendedName>
</protein>
<dbReference type="InterPro" id="IPR003848">
    <property type="entry name" value="DUF218"/>
</dbReference>
<dbReference type="PANTHER" id="PTHR30336:SF20">
    <property type="entry name" value="DUF218 DOMAIN-CONTAINING PROTEIN"/>
    <property type="match status" value="1"/>
</dbReference>
<gene>
    <name evidence="2" type="ORF">VIBR0546_02935</name>
</gene>
<comment type="caution">
    <text evidence="2">The sequence shown here is derived from an EMBL/GenBank/DDBJ whole genome shotgun (WGS) entry which is preliminary data.</text>
</comment>
<name>E8LYG6_9VIBR</name>
<dbReference type="Gene3D" id="3.40.50.620">
    <property type="entry name" value="HUPs"/>
    <property type="match status" value="1"/>
</dbReference>
<reference evidence="2 3" key="1">
    <citation type="journal article" date="2012" name="Int. J. Syst. Evol. Microbiol.">
        <title>Vibrio caribbeanicus sp. nov., isolated from the marine sponge Scleritoderma cyanea.</title>
        <authorList>
            <person name="Hoffmann M."/>
            <person name="Monday S.R."/>
            <person name="Allard M.W."/>
            <person name="Strain E.A."/>
            <person name="Whittaker P."/>
            <person name="Naum M."/>
            <person name="McCarthy P.J."/>
            <person name="Lopez J.V."/>
            <person name="Fischer M."/>
            <person name="Brown E.W."/>
        </authorList>
    </citation>
    <scope>NUCLEOTIDE SEQUENCE [LARGE SCALE GENOMIC DNA]</scope>
    <source>
        <strain evidence="2 3">LMG 20546</strain>
    </source>
</reference>
<dbReference type="InterPro" id="IPR051599">
    <property type="entry name" value="Cell_Envelope_Assoc"/>
</dbReference>
<organism evidence="2 3">
    <name type="scientific">Vibrio brasiliensis LMG 20546</name>
    <dbReference type="NCBI Taxonomy" id="945543"/>
    <lineage>
        <taxon>Bacteria</taxon>
        <taxon>Pseudomonadati</taxon>
        <taxon>Pseudomonadota</taxon>
        <taxon>Gammaproteobacteria</taxon>
        <taxon>Vibrionales</taxon>
        <taxon>Vibrionaceae</taxon>
        <taxon>Vibrio</taxon>
        <taxon>Vibrio oreintalis group</taxon>
    </lineage>
</organism>